<dbReference type="Gene3D" id="3.40.50.300">
    <property type="entry name" value="P-loop containing nucleotide triphosphate hydrolases"/>
    <property type="match status" value="1"/>
</dbReference>
<protein>
    <recommendedName>
        <fullName evidence="3">Sulfotransferase family protein</fullName>
    </recommendedName>
</protein>
<sequence>MKKVQILGPSYSGTTVLGYILNTSDGWFFGSEVHRLLYSYVEKYGAKNKNIANPKCDFCGMDCKYWTRNLLMELKDNKSDTLQDIYDVFQKHHPEISTFVDSSKKLEFFHDTKIDYTLIASKHPVRLLASRFYNKRESLGVNSEALSSVFNAIQGDKAKFLDYAKEEVNYFYLTYSDFFKNSANGMLIKMDEIVFDENHKNNFLNFLDLSYGNVPLIILQIMRFTL</sequence>
<comment type="caution">
    <text evidence="1">The sequence shown here is derived from an EMBL/GenBank/DDBJ whole genome shotgun (WGS) entry which is preliminary data.</text>
</comment>
<evidence type="ECO:0000313" key="2">
    <source>
        <dbReference type="Proteomes" id="UP000287336"/>
    </source>
</evidence>
<dbReference type="RefSeq" id="WP_126948670.1">
    <property type="nucleotide sequence ID" value="NZ_RZHG01000027.1"/>
</dbReference>
<evidence type="ECO:0000313" key="1">
    <source>
        <dbReference type="EMBL" id="RUR27853.1"/>
    </source>
</evidence>
<dbReference type="EMBL" id="RZHG01000027">
    <property type="protein sequence ID" value="RUR27853.1"/>
    <property type="molecule type" value="Genomic_DNA"/>
</dbReference>
<accession>A0A433KGD0</accession>
<keyword evidence="2" id="KW-1185">Reference proteome</keyword>
<organism evidence="1 2">
    <name type="scientific">Vreelandella andesensis</name>
    <dbReference type="NCBI Taxonomy" id="447567"/>
    <lineage>
        <taxon>Bacteria</taxon>
        <taxon>Pseudomonadati</taxon>
        <taxon>Pseudomonadota</taxon>
        <taxon>Gammaproteobacteria</taxon>
        <taxon>Oceanospirillales</taxon>
        <taxon>Halomonadaceae</taxon>
        <taxon>Vreelandella</taxon>
    </lineage>
</organism>
<dbReference type="InterPro" id="IPR027417">
    <property type="entry name" value="P-loop_NTPase"/>
</dbReference>
<proteinExistence type="predicted"/>
<name>A0A433KGD0_9GAMM</name>
<reference evidence="1 2" key="1">
    <citation type="submission" date="2018-12" db="EMBL/GenBank/DDBJ databases">
        <title>three novel Halomonas strain isolated from plants.</title>
        <authorList>
            <person name="Sun C."/>
        </authorList>
    </citation>
    <scope>NUCLEOTIDE SEQUENCE [LARGE SCALE GENOMIC DNA]</scope>
    <source>
        <strain evidence="1 2">DSM 19434</strain>
    </source>
</reference>
<dbReference type="Proteomes" id="UP000287336">
    <property type="component" value="Unassembled WGS sequence"/>
</dbReference>
<dbReference type="AlphaFoldDB" id="A0A433KGD0"/>
<gene>
    <name evidence="1" type="ORF">ELY33_14780</name>
</gene>
<evidence type="ECO:0008006" key="3">
    <source>
        <dbReference type="Google" id="ProtNLM"/>
    </source>
</evidence>
<dbReference type="OrthoDB" id="9777890at2"/>